<evidence type="ECO:0000259" key="10">
    <source>
        <dbReference type="PROSITE" id="PS50109"/>
    </source>
</evidence>
<dbReference type="PRINTS" id="PR00344">
    <property type="entry name" value="BCTRLSENSOR"/>
</dbReference>
<keyword evidence="4 8" id="KW-0418">Kinase</keyword>
<dbReference type="FunFam" id="3.30.565.10:FF:000065">
    <property type="entry name" value="[Pyruvate dehydrogenase (Acetyl-transferring)] kinase mitochondrial"/>
    <property type="match status" value="1"/>
</dbReference>
<accession>A0AAN6ZFC2</accession>
<dbReference type="InterPro" id="IPR004358">
    <property type="entry name" value="Sig_transdc_His_kin-like_C"/>
</dbReference>
<evidence type="ECO:0000256" key="9">
    <source>
        <dbReference type="SAM" id="MobiDB-lite"/>
    </source>
</evidence>
<comment type="caution">
    <text evidence="11">The sequence shown here is derived from an EMBL/GenBank/DDBJ whole genome shotgun (WGS) entry which is preliminary data.</text>
</comment>
<dbReference type="Pfam" id="PF10436">
    <property type="entry name" value="BCDHK_Adom3"/>
    <property type="match status" value="1"/>
</dbReference>
<dbReference type="CDD" id="cd16929">
    <property type="entry name" value="HATPase_PDK-like"/>
    <property type="match status" value="1"/>
</dbReference>
<comment type="similarity">
    <text evidence="1 8">Belongs to the PDK/BCKDK protein kinase family.</text>
</comment>
<dbReference type="Proteomes" id="UP001304895">
    <property type="component" value="Unassembled WGS sequence"/>
</dbReference>
<evidence type="ECO:0000256" key="6">
    <source>
        <dbReference type="ARBA" id="ARBA00023128"/>
    </source>
</evidence>
<proteinExistence type="inferred from homology"/>
<comment type="catalytic activity">
    <reaction evidence="7">
        <text>L-seryl-[pyruvate dehydrogenase E1 alpha subunit] + ATP = O-phospho-L-seryl-[pyruvate dehydrogenase E1 alpha subunit] + ADP + H(+)</text>
        <dbReference type="Rhea" id="RHEA:23052"/>
        <dbReference type="Rhea" id="RHEA-COMP:13689"/>
        <dbReference type="Rhea" id="RHEA-COMP:13690"/>
        <dbReference type="ChEBI" id="CHEBI:15378"/>
        <dbReference type="ChEBI" id="CHEBI:29999"/>
        <dbReference type="ChEBI" id="CHEBI:30616"/>
        <dbReference type="ChEBI" id="CHEBI:83421"/>
        <dbReference type="ChEBI" id="CHEBI:456216"/>
        <dbReference type="EC" id="2.7.11.2"/>
    </reaction>
</comment>
<dbReference type="EC" id="2.7.11.-" evidence="8"/>
<feature type="domain" description="Histidine kinase" evidence="10">
    <location>
        <begin position="307"/>
        <end position="434"/>
    </location>
</feature>
<dbReference type="InterPro" id="IPR036890">
    <property type="entry name" value="HATPase_C_sf"/>
</dbReference>
<evidence type="ECO:0000313" key="11">
    <source>
        <dbReference type="EMBL" id="KAK4135636.1"/>
    </source>
</evidence>
<evidence type="ECO:0000256" key="7">
    <source>
        <dbReference type="ARBA" id="ARBA00048201"/>
    </source>
</evidence>
<dbReference type="InterPro" id="IPR003594">
    <property type="entry name" value="HATPase_dom"/>
</dbReference>
<keyword evidence="3 8" id="KW-0547">Nucleotide-binding</keyword>
<evidence type="ECO:0000313" key="12">
    <source>
        <dbReference type="Proteomes" id="UP001304895"/>
    </source>
</evidence>
<evidence type="ECO:0000256" key="4">
    <source>
        <dbReference type="ARBA" id="ARBA00022777"/>
    </source>
</evidence>
<evidence type="ECO:0000256" key="8">
    <source>
        <dbReference type="RuleBase" id="RU366032"/>
    </source>
</evidence>
<dbReference type="SUPFAM" id="SSF55874">
    <property type="entry name" value="ATPase domain of HSP90 chaperone/DNA topoisomerase II/histidine kinase"/>
    <property type="match status" value="1"/>
</dbReference>
<dbReference type="PANTHER" id="PTHR11947">
    <property type="entry name" value="PYRUVATE DEHYDROGENASE KINASE"/>
    <property type="match status" value="1"/>
</dbReference>
<keyword evidence="2 8" id="KW-0808">Transferase</keyword>
<feature type="region of interest" description="Disordered" evidence="9">
    <location>
        <begin position="120"/>
        <end position="141"/>
    </location>
</feature>
<dbReference type="InterPro" id="IPR039028">
    <property type="entry name" value="BCKD/PDK"/>
</dbReference>
<dbReference type="InterPro" id="IPR036784">
    <property type="entry name" value="AK/P_DHK_N_sf"/>
</dbReference>
<name>A0AAN6ZFC2_9PEZI</name>
<dbReference type="SUPFAM" id="SSF69012">
    <property type="entry name" value="alpha-ketoacid dehydrogenase kinase, N-terminal domain"/>
    <property type="match status" value="1"/>
</dbReference>
<evidence type="ECO:0000256" key="1">
    <source>
        <dbReference type="ARBA" id="ARBA00006155"/>
    </source>
</evidence>
<sequence length="441" mass="50102">MSWKASERLMDTIRHYASFPATGVSLRQMVQFGEKPSTGTLFRASQFLAEELPIRLAHRVQELQTLPDGLNEMPSVKKVADWYAQSFEEITTLPRPQLPKDVRTRLMKSTRIAGKGALLSEATPNPSIDEGQYRSSWTGNGNGNGNGVAKARFPAARRYFAMVDDVGDWPPELQLYNMRFGQTLHRIKRRHDSVVTTMAQGILEYKRKRQRMQIDHNIQSFLDRFYMSRIGIRMLIGQHIALTDQGHFRDPSYVGIICTKTYVKDLAQEAIENARFVCEDHYGLFEAPKIQLVCDPKLNFMYVPGHLSHMLFETLKNSLRAVVETHGQDKQEFPVTKVIVAEGKEDITIKISDEGGGIPRSAIPLVWTYMYTTVDRTPNLDPDFDKSDFKAPMAGFGYGLPISRLYARYFGGDLKLISMEGYGTDVYMHLNRLSSSSEPLQ</sequence>
<dbReference type="PANTHER" id="PTHR11947:SF3">
    <property type="entry name" value="[PYRUVATE DEHYDROGENASE (ACETYL-TRANSFERRING)] KINASE, MITOCHONDRIAL"/>
    <property type="match status" value="1"/>
</dbReference>
<dbReference type="Gene3D" id="3.30.565.10">
    <property type="entry name" value="Histidine kinase-like ATPase, C-terminal domain"/>
    <property type="match status" value="1"/>
</dbReference>
<evidence type="ECO:0000256" key="3">
    <source>
        <dbReference type="ARBA" id="ARBA00022741"/>
    </source>
</evidence>
<comment type="subcellular location">
    <subcellularLocation>
        <location evidence="8">Mitochondrion matrix</location>
    </subcellularLocation>
</comment>
<keyword evidence="5 8" id="KW-0067">ATP-binding</keyword>
<dbReference type="GO" id="GO:0005524">
    <property type="term" value="F:ATP binding"/>
    <property type="evidence" value="ECO:0007669"/>
    <property type="project" value="UniProtKB-UniRule"/>
</dbReference>
<reference evidence="11" key="2">
    <citation type="submission" date="2023-05" db="EMBL/GenBank/DDBJ databases">
        <authorList>
            <consortium name="Lawrence Berkeley National Laboratory"/>
            <person name="Steindorff A."/>
            <person name="Hensen N."/>
            <person name="Bonometti L."/>
            <person name="Westerberg I."/>
            <person name="Brannstrom I.O."/>
            <person name="Guillou S."/>
            <person name="Cros-Aarteil S."/>
            <person name="Calhoun S."/>
            <person name="Haridas S."/>
            <person name="Kuo A."/>
            <person name="Mondo S."/>
            <person name="Pangilinan J."/>
            <person name="Riley R."/>
            <person name="Labutti K."/>
            <person name="Andreopoulos B."/>
            <person name="Lipzen A."/>
            <person name="Chen C."/>
            <person name="Yanf M."/>
            <person name="Daum C."/>
            <person name="Ng V."/>
            <person name="Clum A."/>
            <person name="Ohm R."/>
            <person name="Martin F."/>
            <person name="Silar P."/>
            <person name="Natvig D."/>
            <person name="Lalanne C."/>
            <person name="Gautier V."/>
            <person name="Ament-Velasquez S.L."/>
            <person name="Kruys A."/>
            <person name="Hutchinson M.I."/>
            <person name="Powell A.J."/>
            <person name="Barry K."/>
            <person name="Miller A.N."/>
            <person name="Grigoriev I.V."/>
            <person name="Debuchy R."/>
            <person name="Gladieux P."/>
            <person name="Thoren M.H."/>
            <person name="Johannesson H."/>
        </authorList>
    </citation>
    <scope>NUCLEOTIDE SEQUENCE</scope>
    <source>
        <strain evidence="11">CBS 123565</strain>
    </source>
</reference>
<dbReference type="PROSITE" id="PS50109">
    <property type="entry name" value="HIS_KIN"/>
    <property type="match status" value="1"/>
</dbReference>
<dbReference type="EMBL" id="MU853405">
    <property type="protein sequence ID" value="KAK4135636.1"/>
    <property type="molecule type" value="Genomic_DNA"/>
</dbReference>
<dbReference type="GO" id="GO:0004740">
    <property type="term" value="F:pyruvate dehydrogenase (acetyl-transferring) kinase activity"/>
    <property type="evidence" value="ECO:0007669"/>
    <property type="project" value="UniProtKB-EC"/>
</dbReference>
<dbReference type="GO" id="GO:0005759">
    <property type="term" value="C:mitochondrial matrix"/>
    <property type="evidence" value="ECO:0007669"/>
    <property type="project" value="UniProtKB-SubCell"/>
</dbReference>
<keyword evidence="12" id="KW-1185">Reference proteome</keyword>
<gene>
    <name evidence="11" type="ORF">BT67DRAFT_376450</name>
</gene>
<protein>
    <recommendedName>
        <fullName evidence="8">Protein-serine/threonine kinase</fullName>
        <ecNumber evidence="8">2.7.11.-</ecNumber>
    </recommendedName>
</protein>
<dbReference type="Pfam" id="PF02518">
    <property type="entry name" value="HATPase_c"/>
    <property type="match status" value="1"/>
</dbReference>
<dbReference type="SMART" id="SM00387">
    <property type="entry name" value="HATPase_c"/>
    <property type="match status" value="1"/>
</dbReference>
<organism evidence="11 12">
    <name type="scientific">Trichocladium antarcticum</name>
    <dbReference type="NCBI Taxonomy" id="1450529"/>
    <lineage>
        <taxon>Eukaryota</taxon>
        <taxon>Fungi</taxon>
        <taxon>Dikarya</taxon>
        <taxon>Ascomycota</taxon>
        <taxon>Pezizomycotina</taxon>
        <taxon>Sordariomycetes</taxon>
        <taxon>Sordariomycetidae</taxon>
        <taxon>Sordariales</taxon>
        <taxon>Chaetomiaceae</taxon>
        <taxon>Trichocladium</taxon>
    </lineage>
</organism>
<dbReference type="Gene3D" id="1.20.140.20">
    <property type="entry name" value="Alpha-ketoacid/pyruvate dehydrogenase kinase, N-terminal domain"/>
    <property type="match status" value="1"/>
</dbReference>
<dbReference type="AlphaFoldDB" id="A0AAN6ZFC2"/>
<reference evidence="11" key="1">
    <citation type="journal article" date="2023" name="Mol. Phylogenet. Evol.">
        <title>Genome-scale phylogeny and comparative genomics of the fungal order Sordariales.</title>
        <authorList>
            <person name="Hensen N."/>
            <person name="Bonometti L."/>
            <person name="Westerberg I."/>
            <person name="Brannstrom I.O."/>
            <person name="Guillou S."/>
            <person name="Cros-Aarteil S."/>
            <person name="Calhoun S."/>
            <person name="Haridas S."/>
            <person name="Kuo A."/>
            <person name="Mondo S."/>
            <person name="Pangilinan J."/>
            <person name="Riley R."/>
            <person name="LaButti K."/>
            <person name="Andreopoulos B."/>
            <person name="Lipzen A."/>
            <person name="Chen C."/>
            <person name="Yan M."/>
            <person name="Daum C."/>
            <person name="Ng V."/>
            <person name="Clum A."/>
            <person name="Steindorff A."/>
            <person name="Ohm R.A."/>
            <person name="Martin F."/>
            <person name="Silar P."/>
            <person name="Natvig D.O."/>
            <person name="Lalanne C."/>
            <person name="Gautier V."/>
            <person name="Ament-Velasquez S.L."/>
            <person name="Kruys A."/>
            <person name="Hutchinson M.I."/>
            <person name="Powell A.J."/>
            <person name="Barry K."/>
            <person name="Miller A.N."/>
            <person name="Grigoriev I.V."/>
            <person name="Debuchy R."/>
            <person name="Gladieux P."/>
            <person name="Hiltunen Thoren M."/>
            <person name="Johannesson H."/>
        </authorList>
    </citation>
    <scope>NUCLEOTIDE SEQUENCE</scope>
    <source>
        <strain evidence="11">CBS 123565</strain>
    </source>
</reference>
<dbReference type="GO" id="GO:0010906">
    <property type="term" value="P:regulation of glucose metabolic process"/>
    <property type="evidence" value="ECO:0007669"/>
    <property type="project" value="TreeGrafter"/>
</dbReference>
<evidence type="ECO:0000256" key="5">
    <source>
        <dbReference type="ARBA" id="ARBA00022840"/>
    </source>
</evidence>
<keyword evidence="6 8" id="KW-0496">Mitochondrion</keyword>
<dbReference type="InterPro" id="IPR018955">
    <property type="entry name" value="BCDHK/PDK_N"/>
</dbReference>
<evidence type="ECO:0000256" key="2">
    <source>
        <dbReference type="ARBA" id="ARBA00022679"/>
    </source>
</evidence>
<dbReference type="InterPro" id="IPR005467">
    <property type="entry name" value="His_kinase_dom"/>
</dbReference>